<comment type="caution">
    <text evidence="1">The sequence shown here is derived from an EMBL/GenBank/DDBJ whole genome shotgun (WGS) entry which is preliminary data.</text>
</comment>
<sequence length="108" mass="12156">MEQEQKEKLEKPVETCGLMLTFEGGIGVKVNLKATKQKVIEKIQNHLSKGLTNLVQFETANPEEEEVCMIDPKRILLILLKKEFIMQSGRILPANMASPGVPPADFRH</sequence>
<protein>
    <submittedName>
        <fullName evidence="1">Uncharacterized protein</fullName>
    </submittedName>
</protein>
<dbReference type="AlphaFoldDB" id="A0A0F9GQS4"/>
<name>A0A0F9GQS4_9ZZZZ</name>
<organism evidence="1">
    <name type="scientific">marine sediment metagenome</name>
    <dbReference type="NCBI Taxonomy" id="412755"/>
    <lineage>
        <taxon>unclassified sequences</taxon>
        <taxon>metagenomes</taxon>
        <taxon>ecological metagenomes</taxon>
    </lineage>
</organism>
<reference evidence="1" key="1">
    <citation type="journal article" date="2015" name="Nature">
        <title>Complex archaea that bridge the gap between prokaryotes and eukaryotes.</title>
        <authorList>
            <person name="Spang A."/>
            <person name="Saw J.H."/>
            <person name="Jorgensen S.L."/>
            <person name="Zaremba-Niedzwiedzka K."/>
            <person name="Martijn J."/>
            <person name="Lind A.E."/>
            <person name="van Eijk R."/>
            <person name="Schleper C."/>
            <person name="Guy L."/>
            <person name="Ettema T.J."/>
        </authorList>
    </citation>
    <scope>NUCLEOTIDE SEQUENCE</scope>
</reference>
<evidence type="ECO:0000313" key="1">
    <source>
        <dbReference type="EMBL" id="KKM01180.1"/>
    </source>
</evidence>
<gene>
    <name evidence="1" type="ORF">LCGC14_1796980</name>
</gene>
<proteinExistence type="predicted"/>
<accession>A0A0F9GQS4</accession>
<dbReference type="EMBL" id="LAZR01017255">
    <property type="protein sequence ID" value="KKM01180.1"/>
    <property type="molecule type" value="Genomic_DNA"/>
</dbReference>